<evidence type="ECO:0000313" key="7">
    <source>
        <dbReference type="Proteomes" id="UP000439591"/>
    </source>
</evidence>
<dbReference type="PANTHER" id="PTHR47690:SF1">
    <property type="entry name" value="GLUCOKINASE"/>
    <property type="match status" value="1"/>
</dbReference>
<evidence type="ECO:0000256" key="3">
    <source>
        <dbReference type="RuleBase" id="RU004046"/>
    </source>
</evidence>
<sequence>MSGAITLCSGSVVADIGGTNARFAYVGHGGDVLQGIQCFSCRDFGFLVDAIQAYLAYGYLQEVTQICLAVAGPVDRDPIDLPNSHWQVSRQVLEAELGISVKIINDFSAQVLSIGSMSSTELDWIGDVRPDPSSSGVIAVLGPGTGLGVSAMLASGEIVPSEAGHVSFAPQNQHELALLEQLWQRYERVSVERLLSGMGLANLYWANCRLVGQDNELSPQGVSEGAIAGDEVCLKAIRDFSAILGAVAGDVALMMGANSGVYLSGGILPLIKDLIDGDLLRQCFNYKGRFTEVCRRIPVAIVMGEHPGLRGCVQALRLPRDVN</sequence>
<evidence type="ECO:0000256" key="2">
    <source>
        <dbReference type="ARBA" id="ARBA00022777"/>
    </source>
</evidence>
<dbReference type="GO" id="GO:0004340">
    <property type="term" value="F:glucokinase activity"/>
    <property type="evidence" value="ECO:0007669"/>
    <property type="project" value="UniProtKB-EC"/>
</dbReference>
<dbReference type="InterPro" id="IPR043129">
    <property type="entry name" value="ATPase_NBD"/>
</dbReference>
<organism evidence="5 7">
    <name type="scientific">Zhongshania aliphaticivorans</name>
    <dbReference type="NCBI Taxonomy" id="1470434"/>
    <lineage>
        <taxon>Bacteria</taxon>
        <taxon>Pseudomonadati</taxon>
        <taxon>Pseudomonadota</taxon>
        <taxon>Gammaproteobacteria</taxon>
        <taxon>Cellvibrionales</taxon>
        <taxon>Spongiibacteraceae</taxon>
        <taxon>Zhongshania</taxon>
    </lineage>
</organism>
<dbReference type="NCBIfam" id="TIGR00749">
    <property type="entry name" value="glk"/>
    <property type="match status" value="1"/>
</dbReference>
<dbReference type="Gene3D" id="3.30.420.40">
    <property type="match status" value="1"/>
</dbReference>
<dbReference type="GO" id="GO:0005829">
    <property type="term" value="C:cytosol"/>
    <property type="evidence" value="ECO:0007669"/>
    <property type="project" value="TreeGrafter"/>
</dbReference>
<dbReference type="OrthoDB" id="9800595at2"/>
<dbReference type="EMBL" id="CACSIK010000001">
    <property type="protein sequence ID" value="CAA0090987.1"/>
    <property type="molecule type" value="Genomic_DNA"/>
</dbReference>
<dbReference type="Pfam" id="PF02685">
    <property type="entry name" value="Glucokinase"/>
    <property type="match status" value="1"/>
</dbReference>
<evidence type="ECO:0000313" key="5">
    <source>
        <dbReference type="EMBL" id="CAA0098483.1"/>
    </source>
</evidence>
<dbReference type="GO" id="GO:0005536">
    <property type="term" value="F:D-glucose binding"/>
    <property type="evidence" value="ECO:0007669"/>
    <property type="project" value="InterPro"/>
</dbReference>
<dbReference type="InterPro" id="IPR050201">
    <property type="entry name" value="Bacterial_glucokinase"/>
</dbReference>
<proteinExistence type="inferred from homology"/>
<evidence type="ECO:0000313" key="6">
    <source>
        <dbReference type="Proteomes" id="UP000435877"/>
    </source>
</evidence>
<dbReference type="Proteomes" id="UP000439591">
    <property type="component" value="Unassembled WGS sequence"/>
</dbReference>
<keyword evidence="2 5" id="KW-0418">Kinase</keyword>
<dbReference type="InterPro" id="IPR003836">
    <property type="entry name" value="Glucokinase"/>
</dbReference>
<dbReference type="EC" id="2.7.1.2" evidence="5"/>
<protein>
    <submittedName>
        <fullName evidence="5">Glucokinase</fullName>
        <ecNumber evidence="5">2.7.1.2</ecNumber>
    </submittedName>
</protein>
<dbReference type="Proteomes" id="UP000435877">
    <property type="component" value="Unassembled WGS sequence"/>
</dbReference>
<dbReference type="PANTHER" id="PTHR47690">
    <property type="entry name" value="GLUCOKINASE"/>
    <property type="match status" value="1"/>
</dbReference>
<dbReference type="EMBL" id="CACSIM010000002">
    <property type="protein sequence ID" value="CAA0098483.1"/>
    <property type="molecule type" value="Genomic_DNA"/>
</dbReference>
<dbReference type="GO" id="GO:0006096">
    <property type="term" value="P:glycolytic process"/>
    <property type="evidence" value="ECO:0007669"/>
    <property type="project" value="InterPro"/>
</dbReference>
<comment type="similarity">
    <text evidence="3">Belongs to the bacterial glucokinase family.</text>
</comment>
<keyword evidence="1 5" id="KW-0808">Transferase</keyword>
<gene>
    <name evidence="5" type="primary">glk</name>
    <name evidence="4" type="ORF">IHBHHGIJ_02093</name>
    <name evidence="5" type="ORF">KFEGEMFD_01695</name>
</gene>
<dbReference type="GO" id="GO:0005524">
    <property type="term" value="F:ATP binding"/>
    <property type="evidence" value="ECO:0007669"/>
    <property type="project" value="InterPro"/>
</dbReference>
<accession>A0A5S9P5E7</accession>
<keyword evidence="6" id="KW-1185">Reference proteome</keyword>
<dbReference type="SUPFAM" id="SSF53067">
    <property type="entry name" value="Actin-like ATPase domain"/>
    <property type="match status" value="1"/>
</dbReference>
<dbReference type="CDD" id="cd24008">
    <property type="entry name" value="ASKHA_NBD_GLK"/>
    <property type="match status" value="1"/>
</dbReference>
<dbReference type="AlphaFoldDB" id="A0A5S9P5E7"/>
<evidence type="ECO:0000256" key="1">
    <source>
        <dbReference type="ARBA" id="ARBA00022679"/>
    </source>
</evidence>
<evidence type="ECO:0000313" key="4">
    <source>
        <dbReference type="EMBL" id="CAA0090987.1"/>
    </source>
</evidence>
<dbReference type="Gene3D" id="3.40.367.20">
    <property type="match status" value="1"/>
</dbReference>
<reference evidence="6 7" key="1">
    <citation type="submission" date="2019-11" db="EMBL/GenBank/DDBJ databases">
        <authorList>
            <person name="Holert J."/>
        </authorList>
    </citation>
    <scope>NUCLEOTIDE SEQUENCE [LARGE SCALE GENOMIC DNA]</scope>
    <source>
        <strain evidence="5">BC3_2A</strain>
        <strain evidence="4">SB11_1A</strain>
    </source>
</reference>
<dbReference type="RefSeq" id="WP_159268680.1">
    <property type="nucleotide sequence ID" value="NZ_CACSIK010000001.1"/>
</dbReference>
<name>A0A5S9P5E7_9GAMM</name>